<keyword evidence="2" id="KW-1185">Reference proteome</keyword>
<dbReference type="AlphaFoldDB" id="A0A940NLT3"/>
<organism evidence="1 2">
    <name type="scientific">Gottfriedia endophytica</name>
    <dbReference type="NCBI Taxonomy" id="2820819"/>
    <lineage>
        <taxon>Bacteria</taxon>
        <taxon>Bacillati</taxon>
        <taxon>Bacillota</taxon>
        <taxon>Bacilli</taxon>
        <taxon>Bacillales</taxon>
        <taxon>Bacillaceae</taxon>
        <taxon>Gottfriedia</taxon>
    </lineage>
</organism>
<evidence type="ECO:0008006" key="3">
    <source>
        <dbReference type="Google" id="ProtNLM"/>
    </source>
</evidence>
<dbReference type="Proteomes" id="UP000682134">
    <property type="component" value="Unassembled WGS sequence"/>
</dbReference>
<protein>
    <recommendedName>
        <fullName evidence="3">Aminoglycoside phosphotransferase domain-containing protein</fullName>
    </recommendedName>
</protein>
<dbReference type="RefSeq" id="WP_209401717.1">
    <property type="nucleotide sequence ID" value="NZ_JAGIYQ010000001.1"/>
</dbReference>
<proteinExistence type="predicted"/>
<comment type="caution">
    <text evidence="1">The sequence shown here is derived from an EMBL/GenBank/DDBJ whole genome shotgun (WGS) entry which is preliminary data.</text>
</comment>
<accession>A0A940NLT3</accession>
<name>A0A940NLT3_9BACI</name>
<gene>
    <name evidence="1" type="ORF">J5Y03_01570</name>
</gene>
<evidence type="ECO:0000313" key="1">
    <source>
        <dbReference type="EMBL" id="MBP0723870.1"/>
    </source>
</evidence>
<dbReference type="Gene3D" id="3.90.1200.10">
    <property type="match status" value="1"/>
</dbReference>
<dbReference type="EMBL" id="JAGIYQ010000001">
    <property type="protein sequence ID" value="MBP0723870.1"/>
    <property type="molecule type" value="Genomic_DNA"/>
</dbReference>
<dbReference type="InterPro" id="IPR011009">
    <property type="entry name" value="Kinase-like_dom_sf"/>
</dbReference>
<sequence length="325" mass="38919">MRKMNNNLIKKVGRDDNLMDRLFLLFTKNGYHSVKVNRIAKYVYSIMQSEENVFIVKVYKNYYEAKRVSLIYKKLSTQMFQYTIYPITLSNHEEIVNLTNYYAIIFPFFCNGNVPNFSKESSLKIATKTVFLLHSALLKLPYLRRLAYPINIERKWSKRISLFWKMRECIRYYIGKDVYDEILTLSIFILNLKLDQSNECNDLLHGDLVPHNFLQIDTRCFIIDLDNLSQGPISYEYSVLGQHILNENKWDSKVLFNLEPFTQLKNDKFFWYCMLFPNDLLREWEHFWRGNKATNTDAVEKLINYTIQSLKERHEFVEYGKNMVI</sequence>
<dbReference type="SUPFAM" id="SSF56112">
    <property type="entry name" value="Protein kinase-like (PK-like)"/>
    <property type="match status" value="1"/>
</dbReference>
<evidence type="ECO:0000313" key="2">
    <source>
        <dbReference type="Proteomes" id="UP000682134"/>
    </source>
</evidence>
<reference evidence="1" key="1">
    <citation type="submission" date="2021-04" db="EMBL/GenBank/DDBJ databases">
        <title>Genome seq and assembly of Bacillus sp.</title>
        <authorList>
            <person name="Chhetri G."/>
        </authorList>
    </citation>
    <scope>NUCLEOTIDE SEQUENCE</scope>
    <source>
        <strain evidence="1">RG28</strain>
    </source>
</reference>